<feature type="domain" description="Linalool dehydratase/isomerase" evidence="1">
    <location>
        <begin position="66"/>
        <end position="414"/>
    </location>
</feature>
<comment type="caution">
    <text evidence="2">The sequence shown here is derived from an EMBL/GenBank/DDBJ whole genome shotgun (WGS) entry which is preliminary data.</text>
</comment>
<dbReference type="AlphaFoldDB" id="A0A9P9ILK0"/>
<keyword evidence="3" id="KW-1185">Reference proteome</keyword>
<dbReference type="OrthoDB" id="9979195at2759"/>
<accession>A0A9P9ILK0</accession>
<dbReference type="Pfam" id="PF18566">
    <property type="entry name" value="Ldi"/>
    <property type="match status" value="1"/>
</dbReference>
<organism evidence="2 3">
    <name type="scientific">Dactylonectria estremocensis</name>
    <dbReference type="NCBI Taxonomy" id="1079267"/>
    <lineage>
        <taxon>Eukaryota</taxon>
        <taxon>Fungi</taxon>
        <taxon>Dikarya</taxon>
        <taxon>Ascomycota</taxon>
        <taxon>Pezizomycotina</taxon>
        <taxon>Sordariomycetes</taxon>
        <taxon>Hypocreomycetidae</taxon>
        <taxon>Hypocreales</taxon>
        <taxon>Nectriaceae</taxon>
        <taxon>Dactylonectria</taxon>
    </lineage>
</organism>
<dbReference type="InterPro" id="IPR041411">
    <property type="entry name" value="Ldi"/>
</dbReference>
<evidence type="ECO:0000259" key="1">
    <source>
        <dbReference type="Pfam" id="PF18566"/>
    </source>
</evidence>
<evidence type="ECO:0000313" key="3">
    <source>
        <dbReference type="Proteomes" id="UP000717696"/>
    </source>
</evidence>
<protein>
    <recommendedName>
        <fullName evidence="1">Linalool dehydratase/isomerase domain-containing protein</fullName>
    </recommendedName>
</protein>
<reference evidence="2" key="1">
    <citation type="journal article" date="2021" name="Nat. Commun.">
        <title>Genetic determinants of endophytism in the Arabidopsis root mycobiome.</title>
        <authorList>
            <person name="Mesny F."/>
            <person name="Miyauchi S."/>
            <person name="Thiergart T."/>
            <person name="Pickel B."/>
            <person name="Atanasova L."/>
            <person name="Karlsson M."/>
            <person name="Huettel B."/>
            <person name="Barry K.W."/>
            <person name="Haridas S."/>
            <person name="Chen C."/>
            <person name="Bauer D."/>
            <person name="Andreopoulos W."/>
            <person name="Pangilinan J."/>
            <person name="LaButti K."/>
            <person name="Riley R."/>
            <person name="Lipzen A."/>
            <person name="Clum A."/>
            <person name="Drula E."/>
            <person name="Henrissat B."/>
            <person name="Kohler A."/>
            <person name="Grigoriev I.V."/>
            <person name="Martin F.M."/>
            <person name="Hacquard S."/>
        </authorList>
    </citation>
    <scope>NUCLEOTIDE SEQUENCE</scope>
    <source>
        <strain evidence="2">MPI-CAGE-AT-0021</strain>
    </source>
</reference>
<sequence length="553" mass="62417">MPTVHSLRGSKLPQKIDRSFSRSLPKLNREQAGHLRHFYNLVATPDGEWTHMGSAEPGQEWLSSYRYQLATMTYAAGLAHYHRLPALRSVFKQLIEKLIYKMLLREVWDYWYLTSQSGSFLDPDLKELRKPWADPVVKENIMYSGHLLLMVSLHAMLFNDDKYDQEAALTFTFDPIAWGFGPEKFVYNRSSLQEVIIKQMEESNWLGVCCEPNCVFVVCNQFPLMAIRLNDVRNGTNIVEDVCTKYMEAWDRKGMLQEDGLMVNWYAVKQDKTVPADGIGLTAWASAYMNAWNPKISGIESLRARSVGYLSRREDGRINLNRTAVATAILELVKEGADPDDPETVQKAREIASSVPPPPFEPSFFMGDGTYGHMVKWAAEVGAQDILDGLLKHSDELMNPSWENGGFFYPRSDKRSDEDGNWTEVDPITGNASIGHGRLNVPNGLQKMWREPWTQERVANYPCLDNVDLGSNIDFLQGAWNEELGALIVTMRAWNGHVSSITTRCHNLVPGEYGIYINGTLSHTQTVAEKGGSIILDISVGAEEQELVILAAR</sequence>
<proteinExistence type="predicted"/>
<dbReference type="EMBL" id="JAGMUU010000024">
    <property type="protein sequence ID" value="KAH7124876.1"/>
    <property type="molecule type" value="Genomic_DNA"/>
</dbReference>
<gene>
    <name evidence="2" type="ORF">B0J13DRAFT_588996</name>
</gene>
<evidence type="ECO:0000313" key="2">
    <source>
        <dbReference type="EMBL" id="KAH7124876.1"/>
    </source>
</evidence>
<dbReference type="Proteomes" id="UP000717696">
    <property type="component" value="Unassembled WGS sequence"/>
</dbReference>
<name>A0A9P9ILK0_9HYPO</name>